<proteinExistence type="predicted"/>
<dbReference type="EMBL" id="ML208373">
    <property type="protein sequence ID" value="TFK67559.1"/>
    <property type="molecule type" value="Genomic_DNA"/>
</dbReference>
<name>A0ACD3AQH8_9AGAR</name>
<accession>A0ACD3AQH8</accession>
<dbReference type="Proteomes" id="UP000308600">
    <property type="component" value="Unassembled WGS sequence"/>
</dbReference>
<evidence type="ECO:0000313" key="1">
    <source>
        <dbReference type="EMBL" id="TFK67559.1"/>
    </source>
</evidence>
<gene>
    <name evidence="1" type="ORF">BDN72DRAFT_94127</name>
</gene>
<keyword evidence="2" id="KW-1185">Reference proteome</keyword>
<protein>
    <submittedName>
        <fullName evidence="1">Uncharacterized protein</fullName>
    </submittedName>
</protein>
<evidence type="ECO:0000313" key="2">
    <source>
        <dbReference type="Proteomes" id="UP000308600"/>
    </source>
</evidence>
<reference evidence="1 2" key="1">
    <citation type="journal article" date="2019" name="Nat. Ecol. Evol.">
        <title>Megaphylogeny resolves global patterns of mushroom evolution.</title>
        <authorList>
            <person name="Varga T."/>
            <person name="Krizsan K."/>
            <person name="Foldi C."/>
            <person name="Dima B."/>
            <person name="Sanchez-Garcia M."/>
            <person name="Sanchez-Ramirez S."/>
            <person name="Szollosi G.J."/>
            <person name="Szarkandi J.G."/>
            <person name="Papp V."/>
            <person name="Albert L."/>
            <person name="Andreopoulos W."/>
            <person name="Angelini C."/>
            <person name="Antonin V."/>
            <person name="Barry K.W."/>
            <person name="Bougher N.L."/>
            <person name="Buchanan P."/>
            <person name="Buyck B."/>
            <person name="Bense V."/>
            <person name="Catcheside P."/>
            <person name="Chovatia M."/>
            <person name="Cooper J."/>
            <person name="Damon W."/>
            <person name="Desjardin D."/>
            <person name="Finy P."/>
            <person name="Geml J."/>
            <person name="Haridas S."/>
            <person name="Hughes K."/>
            <person name="Justo A."/>
            <person name="Karasinski D."/>
            <person name="Kautmanova I."/>
            <person name="Kiss B."/>
            <person name="Kocsube S."/>
            <person name="Kotiranta H."/>
            <person name="LaButti K.M."/>
            <person name="Lechner B.E."/>
            <person name="Liimatainen K."/>
            <person name="Lipzen A."/>
            <person name="Lukacs Z."/>
            <person name="Mihaltcheva S."/>
            <person name="Morgado L.N."/>
            <person name="Niskanen T."/>
            <person name="Noordeloos M.E."/>
            <person name="Ohm R.A."/>
            <person name="Ortiz-Santana B."/>
            <person name="Ovrebo C."/>
            <person name="Racz N."/>
            <person name="Riley R."/>
            <person name="Savchenko A."/>
            <person name="Shiryaev A."/>
            <person name="Soop K."/>
            <person name="Spirin V."/>
            <person name="Szebenyi C."/>
            <person name="Tomsovsky M."/>
            <person name="Tulloss R.E."/>
            <person name="Uehling J."/>
            <person name="Grigoriev I.V."/>
            <person name="Vagvolgyi C."/>
            <person name="Papp T."/>
            <person name="Martin F.M."/>
            <person name="Miettinen O."/>
            <person name="Hibbett D.S."/>
            <person name="Nagy L.G."/>
        </authorList>
    </citation>
    <scope>NUCLEOTIDE SEQUENCE [LARGE SCALE GENOMIC DNA]</scope>
    <source>
        <strain evidence="1 2">NL-1719</strain>
    </source>
</reference>
<organism evidence="1 2">
    <name type="scientific">Pluteus cervinus</name>
    <dbReference type="NCBI Taxonomy" id="181527"/>
    <lineage>
        <taxon>Eukaryota</taxon>
        <taxon>Fungi</taxon>
        <taxon>Dikarya</taxon>
        <taxon>Basidiomycota</taxon>
        <taxon>Agaricomycotina</taxon>
        <taxon>Agaricomycetes</taxon>
        <taxon>Agaricomycetidae</taxon>
        <taxon>Agaricales</taxon>
        <taxon>Pluteineae</taxon>
        <taxon>Pluteaceae</taxon>
        <taxon>Pluteus</taxon>
    </lineage>
</organism>
<sequence>MQATRDDGLPAAADFVKKLYKILEEKTFHDAVCWSSAGDCFVVRDVNEFTKLVLPHMFKHSNFASFVRQLNKYDFHKVKNGDDNQFGEQSWMFRHRDFRAGRCEALENIKRKASARKQASQVQTPVSSSSDVASTSHNPHSSTSPLSSSPFTSTPFSQAQTSFAVTAVQSASHGSVTPLPQNHSQVDHIQGQLHVLHDRNDEMLVRLRSLEQSYKEVLVEMVGLQRTVATQDSLLRNLIHGVASGGNPTAFMNQGGISHPSSQFDMKSNLSSLSSLATAAASVSALQLQTQPQPSSAPPRSLASLLSASTGMSGSSTSPPLLMYPSQQQQQHHAPPSVLHQNPSSPDLGLPPNMHHRLQPPRQTHAQTPSQPTPLHVPNPIQNDSQYLQSRFNKKRRYEYEREWYQTQHKVDEWEQRKKQRVDGEMSSNNGWVFDAGSNPPPQLRQQHVPQRMDLDGPSRGVDEAASRNGARMGGMDEGQSEEEEEEVVRPSPPRLGGFSIPSILSLIHSNESSVDSSAGGPASSSISVADPRRISNTTFSLVATPSPSAIPSLTTSLRGTHILDEEMIHLNTPETQTQQQQQNLPFNSDKPAFTATHVHITRQRRTPNSKTPASSSSTSSTSEASSSTTKTTTPLLSLPVWTNPPRVLLVDDDAVSRNLSSKFLKLLGCTIDVAVDGVSAVDKMEGSCGEEGEPGYDLVLMDIVMPKLDGVSATSLIRKFDDHTPIISMTSNSKPAEAMTYYSSGMNYILPKPFTKDRLLVVLEHLIHLMTMQAMNNIPRSIGIPPLSDASLRYALTAQVAGFLRAGSPPTPRALASFSSNPNTSLLSLLAYAMNPSRVGEMGIAGEDSSTDLAPPALDTTSNGNGSTGTWNSNGGPKSSVVGSSGSFNSFGSGTTNSNIINPSTINNIIGSTIFTLNPASIPAVMVPTHSLERV</sequence>